<dbReference type="Pfam" id="PF01284">
    <property type="entry name" value="MARVEL"/>
    <property type="match status" value="1"/>
</dbReference>
<proteinExistence type="predicted"/>
<keyword evidence="2 5" id="KW-0812">Transmembrane</keyword>
<feature type="transmembrane region" description="Helical" evidence="7">
    <location>
        <begin position="130"/>
        <end position="149"/>
    </location>
</feature>
<gene>
    <name evidence="9" type="ORF">AALO_G00177400</name>
</gene>
<feature type="transmembrane region" description="Helical" evidence="7">
    <location>
        <begin position="97"/>
        <end position="118"/>
    </location>
</feature>
<feature type="region of interest" description="Disordered" evidence="6">
    <location>
        <begin position="159"/>
        <end position="187"/>
    </location>
</feature>
<dbReference type="InterPro" id="IPR050578">
    <property type="entry name" value="MARVEL-CKLF_proteins"/>
</dbReference>
<dbReference type="PANTHER" id="PTHR22776">
    <property type="entry name" value="MARVEL-CONTAINING POTENTIAL LIPID RAFT-ASSOCIATED PROTEIN"/>
    <property type="match status" value="1"/>
</dbReference>
<accession>A0AAV6G809</accession>
<sequence length="187" mass="20836">MADSQTYNTTTAPLDQNQKSNKFGHLGIWGFVLKLAEVFLSFLAFVLEEVVSTCNACSLLYFFEFVSCTAFLFTLLLLILLASSLHKKVGINSWDRLDFVYTILITVLFLLASGLFLWNNSGSVLEKAAGGFGLFSSVVFSINVIYLFMAKRNTIIGKTNDKPTNQQQQQQQPENPEAVKLTNGQEV</sequence>
<evidence type="ECO:0000256" key="1">
    <source>
        <dbReference type="ARBA" id="ARBA00004141"/>
    </source>
</evidence>
<evidence type="ECO:0000256" key="2">
    <source>
        <dbReference type="ARBA" id="ARBA00022692"/>
    </source>
</evidence>
<comment type="subcellular location">
    <subcellularLocation>
        <location evidence="1">Membrane</location>
        <topology evidence="1">Multi-pass membrane protein</topology>
    </subcellularLocation>
</comment>
<feature type="transmembrane region" description="Helical" evidence="7">
    <location>
        <begin position="26"/>
        <end position="47"/>
    </location>
</feature>
<evidence type="ECO:0000256" key="4">
    <source>
        <dbReference type="ARBA" id="ARBA00023136"/>
    </source>
</evidence>
<dbReference type="PANTHER" id="PTHR22776:SF25">
    <property type="entry name" value="CKLF-LIKE MARVEL TRANSMEMBRANE DOMAIN-CONTAINING PROTEIN 6"/>
    <property type="match status" value="1"/>
</dbReference>
<feature type="domain" description="MARVEL" evidence="8">
    <location>
        <begin position="25"/>
        <end position="152"/>
    </location>
</feature>
<dbReference type="AlphaFoldDB" id="A0AAV6G809"/>
<comment type="caution">
    <text evidence="9">The sequence shown here is derived from an EMBL/GenBank/DDBJ whole genome shotgun (WGS) entry which is preliminary data.</text>
</comment>
<dbReference type="Proteomes" id="UP000823561">
    <property type="component" value="Chromosome 13"/>
</dbReference>
<organism evidence="9 10">
    <name type="scientific">Alosa alosa</name>
    <name type="common">allis shad</name>
    <dbReference type="NCBI Taxonomy" id="278164"/>
    <lineage>
        <taxon>Eukaryota</taxon>
        <taxon>Metazoa</taxon>
        <taxon>Chordata</taxon>
        <taxon>Craniata</taxon>
        <taxon>Vertebrata</taxon>
        <taxon>Euteleostomi</taxon>
        <taxon>Actinopterygii</taxon>
        <taxon>Neopterygii</taxon>
        <taxon>Teleostei</taxon>
        <taxon>Clupei</taxon>
        <taxon>Clupeiformes</taxon>
        <taxon>Clupeoidei</taxon>
        <taxon>Clupeidae</taxon>
        <taxon>Alosa</taxon>
    </lineage>
</organism>
<keyword evidence="3 7" id="KW-1133">Transmembrane helix</keyword>
<evidence type="ECO:0000313" key="10">
    <source>
        <dbReference type="Proteomes" id="UP000823561"/>
    </source>
</evidence>
<dbReference type="PROSITE" id="PS51225">
    <property type="entry name" value="MARVEL"/>
    <property type="match status" value="1"/>
</dbReference>
<evidence type="ECO:0000256" key="6">
    <source>
        <dbReference type="SAM" id="MobiDB-lite"/>
    </source>
</evidence>
<dbReference type="InterPro" id="IPR008253">
    <property type="entry name" value="Marvel"/>
</dbReference>
<evidence type="ECO:0000256" key="7">
    <source>
        <dbReference type="SAM" id="Phobius"/>
    </source>
</evidence>
<feature type="transmembrane region" description="Helical" evidence="7">
    <location>
        <begin position="59"/>
        <end position="85"/>
    </location>
</feature>
<evidence type="ECO:0000256" key="5">
    <source>
        <dbReference type="PROSITE-ProRule" id="PRU00581"/>
    </source>
</evidence>
<evidence type="ECO:0000256" key="3">
    <source>
        <dbReference type="ARBA" id="ARBA00022989"/>
    </source>
</evidence>
<protein>
    <recommendedName>
        <fullName evidence="8">MARVEL domain-containing protein</fullName>
    </recommendedName>
</protein>
<name>A0AAV6G809_9TELE</name>
<keyword evidence="10" id="KW-1185">Reference proteome</keyword>
<evidence type="ECO:0000313" key="9">
    <source>
        <dbReference type="EMBL" id="KAG5271234.1"/>
    </source>
</evidence>
<reference evidence="9" key="1">
    <citation type="submission" date="2020-10" db="EMBL/GenBank/DDBJ databases">
        <title>Chromosome-scale genome assembly of the Allis shad, Alosa alosa.</title>
        <authorList>
            <person name="Margot Z."/>
            <person name="Christophe K."/>
            <person name="Cabau C."/>
            <person name="Louis A."/>
            <person name="Berthelot C."/>
            <person name="Parey E."/>
            <person name="Roest Crollius H."/>
            <person name="Montfort J."/>
            <person name="Robinson-Rechavi M."/>
            <person name="Bucao C."/>
            <person name="Bouchez O."/>
            <person name="Gislard M."/>
            <person name="Lluch J."/>
            <person name="Milhes M."/>
            <person name="Lampietro C."/>
            <person name="Lopez Roques C."/>
            <person name="Donnadieu C."/>
            <person name="Braasch I."/>
            <person name="Desvignes T."/>
            <person name="Postlethwait J."/>
            <person name="Bobe J."/>
            <person name="Guiguen Y."/>
        </authorList>
    </citation>
    <scope>NUCLEOTIDE SEQUENCE</scope>
    <source>
        <strain evidence="9">M-15738</strain>
        <tissue evidence="9">Blood</tissue>
    </source>
</reference>
<evidence type="ECO:0000259" key="8">
    <source>
        <dbReference type="PROSITE" id="PS51225"/>
    </source>
</evidence>
<dbReference type="EMBL" id="JADWDJ010000013">
    <property type="protein sequence ID" value="KAG5271234.1"/>
    <property type="molecule type" value="Genomic_DNA"/>
</dbReference>
<keyword evidence="4 5" id="KW-0472">Membrane</keyword>
<dbReference type="GO" id="GO:0016020">
    <property type="term" value="C:membrane"/>
    <property type="evidence" value="ECO:0007669"/>
    <property type="project" value="UniProtKB-SubCell"/>
</dbReference>